<dbReference type="PANTHER" id="PTHR22926:SF5">
    <property type="entry name" value="PHOSPHO-N-ACETYLMURAMOYL-PENTAPEPTIDE-TRANSFERASE HOMOLOG"/>
    <property type="match status" value="1"/>
</dbReference>
<dbReference type="PANTHER" id="PTHR22926">
    <property type="entry name" value="PHOSPHO-N-ACETYLMURAMOYL-PENTAPEPTIDE-TRANSFERASE"/>
    <property type="match status" value="1"/>
</dbReference>
<keyword evidence="7" id="KW-0132">Cell division</keyword>
<evidence type="ECO:0000256" key="5">
    <source>
        <dbReference type="ARBA" id="ARBA00022989"/>
    </source>
</evidence>
<accession>A0ABV8JIR7</accession>
<feature type="transmembrane region" description="Helical" evidence="7">
    <location>
        <begin position="248"/>
        <end position="270"/>
    </location>
</feature>
<keyword evidence="7" id="KW-0479">Metal-binding</keyword>
<comment type="cofactor">
    <cofactor evidence="7">
        <name>Mg(2+)</name>
        <dbReference type="ChEBI" id="CHEBI:18420"/>
    </cofactor>
</comment>
<dbReference type="NCBIfam" id="TIGR00445">
    <property type="entry name" value="mraY"/>
    <property type="match status" value="1"/>
</dbReference>
<keyword evidence="4 7" id="KW-0812">Transmembrane</keyword>
<name>A0ABV8JIR7_9BACL</name>
<evidence type="ECO:0000256" key="1">
    <source>
        <dbReference type="ARBA" id="ARBA00004141"/>
    </source>
</evidence>
<proteinExistence type="inferred from homology"/>
<keyword evidence="10" id="KW-1185">Reference proteome</keyword>
<comment type="catalytic activity">
    <reaction evidence="7">
        <text>UDP-N-acetyl-alpha-D-muramoyl-L-alanyl-gamma-D-glutamyl-meso-2,6-diaminopimeloyl-D-alanyl-D-alanine + di-trans,octa-cis-undecaprenyl phosphate = di-trans,octa-cis-undecaprenyl diphospho-N-acetyl-alpha-D-muramoyl-L-alanyl-D-glutamyl-meso-2,6-diaminopimeloyl-D-alanyl-D-alanine + UMP</text>
        <dbReference type="Rhea" id="RHEA:28386"/>
        <dbReference type="ChEBI" id="CHEBI:57865"/>
        <dbReference type="ChEBI" id="CHEBI:60392"/>
        <dbReference type="ChEBI" id="CHEBI:61386"/>
        <dbReference type="ChEBI" id="CHEBI:61387"/>
        <dbReference type="EC" id="2.7.8.13"/>
    </reaction>
</comment>
<sequence>MSIFLQVAVSFGLSVILGRWAIPFFKHMEWGQAIREEGPKRHYEKTGTPTMGGMIFLAASVVTVGVTGMATGVDRIEEDLLFLLFVTLGFGLVGFLDDFVKVAMKRNLGLTNKQKLLMQFFMGSVFLFLFLNHPIHGFEIQFSTTLESLYFWLLLLTLVIVSNAVNYTDGLDGLVAGTSVIVYGVYIWIGIQQDNPVVVLFAASMVGAISAFLLFNWHPAKIFMGDTGSLALGGGVAAVAVVTDTVKLLPVFAAIFLLEMLSVMVQVFSFKVWGKRIFRMSPVHHHFELLGWSERKIVTVFWFCQLLFSGIGVGLYLS</sequence>
<evidence type="ECO:0000313" key="10">
    <source>
        <dbReference type="Proteomes" id="UP001595843"/>
    </source>
</evidence>
<comment type="subcellular location">
    <subcellularLocation>
        <location evidence="7">Cell membrane</location>
        <topology evidence="7">Multi-pass membrane protein</topology>
    </subcellularLocation>
    <subcellularLocation>
        <location evidence="1">Membrane</location>
        <topology evidence="1">Multi-pass membrane protein</topology>
    </subcellularLocation>
</comment>
<feature type="transmembrane region" description="Helical" evidence="7">
    <location>
        <begin position="149"/>
        <end position="167"/>
    </location>
</feature>
<comment type="similarity">
    <text evidence="2 7">Belongs to the glycosyltransferase 4 family. MraY subfamily.</text>
</comment>
<dbReference type="EMBL" id="JBHSAP010000007">
    <property type="protein sequence ID" value="MFC4075839.1"/>
    <property type="molecule type" value="Genomic_DNA"/>
</dbReference>
<evidence type="ECO:0000256" key="7">
    <source>
        <dbReference type="HAMAP-Rule" id="MF_00038"/>
    </source>
</evidence>
<dbReference type="Proteomes" id="UP001595843">
    <property type="component" value="Unassembled WGS sequence"/>
</dbReference>
<dbReference type="CDD" id="cd06852">
    <property type="entry name" value="GT_MraY"/>
    <property type="match status" value="1"/>
</dbReference>
<keyword evidence="6 7" id="KW-0472">Membrane</keyword>
<comment type="function">
    <text evidence="7">Catalyzes the initial step of the lipid cycle reactions in the biosynthesis of the cell wall peptidoglycan: transfers peptidoglycan precursor phospho-MurNAc-pentapeptide from UDP-MurNAc-pentapeptide onto the lipid carrier undecaprenyl phosphate, yielding undecaprenyl-pyrophosphoryl-MurNAc-pentapeptide, known as lipid I.</text>
</comment>
<keyword evidence="7" id="KW-0133">Cell shape</keyword>
<keyword evidence="7" id="KW-1003">Cell membrane</keyword>
<gene>
    <name evidence="7 9" type="primary">mraY</name>
    <name evidence="9" type="ORF">ACFOUO_03345</name>
</gene>
<feature type="transmembrane region" description="Helical" evidence="7">
    <location>
        <begin position="197"/>
        <end position="215"/>
    </location>
</feature>
<dbReference type="GO" id="GO:0016740">
    <property type="term" value="F:transferase activity"/>
    <property type="evidence" value="ECO:0007669"/>
    <property type="project" value="UniProtKB-KW"/>
</dbReference>
<reference evidence="10" key="1">
    <citation type="journal article" date="2019" name="Int. J. Syst. Evol. Microbiol.">
        <title>The Global Catalogue of Microorganisms (GCM) 10K type strain sequencing project: providing services to taxonomists for standard genome sequencing and annotation.</title>
        <authorList>
            <consortium name="The Broad Institute Genomics Platform"/>
            <consortium name="The Broad Institute Genome Sequencing Center for Infectious Disease"/>
            <person name="Wu L."/>
            <person name="Ma J."/>
        </authorList>
    </citation>
    <scope>NUCLEOTIDE SEQUENCE [LARGE SCALE GENOMIC DNA]</scope>
    <source>
        <strain evidence="10">IBRC-M 10813</strain>
    </source>
</reference>
<keyword evidence="7" id="KW-0460">Magnesium</keyword>
<feature type="transmembrane region" description="Helical" evidence="7">
    <location>
        <begin position="116"/>
        <end position="137"/>
    </location>
</feature>
<keyword evidence="7" id="KW-0131">Cell cycle</keyword>
<keyword evidence="7" id="KW-0573">Peptidoglycan synthesis</keyword>
<protein>
    <recommendedName>
        <fullName evidence="7 8">Phospho-N-acetylmuramoyl-pentapeptide-transferase</fullName>
        <ecNumber evidence="7 8">2.7.8.13</ecNumber>
    </recommendedName>
    <alternativeName>
        <fullName evidence="7">UDP-MurNAc-pentapeptide phosphotransferase</fullName>
    </alternativeName>
</protein>
<dbReference type="InterPro" id="IPR018480">
    <property type="entry name" value="PNAcMuramoyl-5peptid_Trfase_CS"/>
</dbReference>
<dbReference type="PROSITE" id="PS01348">
    <property type="entry name" value="MRAY_2"/>
    <property type="match status" value="1"/>
</dbReference>
<dbReference type="RefSeq" id="WP_380702139.1">
    <property type="nucleotide sequence ID" value="NZ_JBHSAP010000007.1"/>
</dbReference>
<evidence type="ECO:0000256" key="3">
    <source>
        <dbReference type="ARBA" id="ARBA00022679"/>
    </source>
</evidence>
<feature type="transmembrane region" description="Helical" evidence="7">
    <location>
        <begin position="297"/>
        <end position="317"/>
    </location>
</feature>
<comment type="caution">
    <text evidence="9">The sequence shown here is derived from an EMBL/GenBank/DDBJ whole genome shotgun (WGS) entry which is preliminary data.</text>
</comment>
<dbReference type="EC" id="2.7.8.13" evidence="7 8"/>
<feature type="transmembrane region" description="Helical" evidence="7">
    <location>
        <begin position="80"/>
        <end position="104"/>
    </location>
</feature>
<dbReference type="InterPro" id="IPR003524">
    <property type="entry name" value="PNAcMuramoyl-5peptid_Trfase"/>
</dbReference>
<evidence type="ECO:0000256" key="8">
    <source>
        <dbReference type="NCBIfam" id="TIGR00445"/>
    </source>
</evidence>
<feature type="transmembrane region" description="Helical" evidence="7">
    <location>
        <begin position="46"/>
        <end position="68"/>
    </location>
</feature>
<keyword evidence="3 7" id="KW-0808">Transferase</keyword>
<evidence type="ECO:0000256" key="2">
    <source>
        <dbReference type="ARBA" id="ARBA00005583"/>
    </source>
</evidence>
<feature type="transmembrane region" description="Helical" evidence="7">
    <location>
        <begin position="6"/>
        <end position="25"/>
    </location>
</feature>
<feature type="transmembrane region" description="Helical" evidence="7">
    <location>
        <begin position="174"/>
        <end position="191"/>
    </location>
</feature>
<evidence type="ECO:0000313" key="9">
    <source>
        <dbReference type="EMBL" id="MFC4075839.1"/>
    </source>
</evidence>
<dbReference type="InterPro" id="IPR000715">
    <property type="entry name" value="Glycosyl_transferase_4"/>
</dbReference>
<dbReference type="Pfam" id="PF00953">
    <property type="entry name" value="Glycos_transf_4"/>
    <property type="match status" value="1"/>
</dbReference>
<dbReference type="HAMAP" id="MF_00038">
    <property type="entry name" value="MraY"/>
    <property type="match status" value="1"/>
</dbReference>
<keyword evidence="5 7" id="KW-1133">Transmembrane helix</keyword>
<evidence type="ECO:0000256" key="4">
    <source>
        <dbReference type="ARBA" id="ARBA00022692"/>
    </source>
</evidence>
<keyword evidence="7" id="KW-0961">Cell wall biogenesis/degradation</keyword>
<comment type="pathway">
    <text evidence="7">Cell wall biogenesis; peptidoglycan biosynthesis.</text>
</comment>
<feature type="transmembrane region" description="Helical" evidence="7">
    <location>
        <begin position="222"/>
        <end position="242"/>
    </location>
</feature>
<organism evidence="9 10">
    <name type="scientific">Salinithrix halophila</name>
    <dbReference type="NCBI Taxonomy" id="1485204"/>
    <lineage>
        <taxon>Bacteria</taxon>
        <taxon>Bacillati</taxon>
        <taxon>Bacillota</taxon>
        <taxon>Bacilli</taxon>
        <taxon>Bacillales</taxon>
        <taxon>Thermoactinomycetaceae</taxon>
        <taxon>Salinithrix</taxon>
    </lineage>
</organism>
<evidence type="ECO:0000256" key="6">
    <source>
        <dbReference type="ARBA" id="ARBA00023136"/>
    </source>
</evidence>